<proteinExistence type="predicted"/>
<organism evidence="2 3">
    <name type="scientific">Sporothrix stenoceras</name>
    <dbReference type="NCBI Taxonomy" id="5173"/>
    <lineage>
        <taxon>Eukaryota</taxon>
        <taxon>Fungi</taxon>
        <taxon>Dikarya</taxon>
        <taxon>Ascomycota</taxon>
        <taxon>Pezizomycotina</taxon>
        <taxon>Sordariomycetes</taxon>
        <taxon>Sordariomycetidae</taxon>
        <taxon>Ophiostomatales</taxon>
        <taxon>Ophiostomataceae</taxon>
        <taxon>Sporothrix</taxon>
    </lineage>
</organism>
<feature type="compositionally biased region" description="Basic and acidic residues" evidence="1">
    <location>
        <begin position="382"/>
        <end position="394"/>
    </location>
</feature>
<accession>A0ABR3YW24</accession>
<keyword evidence="3" id="KW-1185">Reference proteome</keyword>
<gene>
    <name evidence="2" type="ORF">Sste5346_006968</name>
</gene>
<dbReference type="Proteomes" id="UP001583186">
    <property type="component" value="Unassembled WGS sequence"/>
</dbReference>
<feature type="region of interest" description="Disordered" evidence="1">
    <location>
        <begin position="300"/>
        <end position="438"/>
    </location>
</feature>
<sequence>MPWVCPVRDCQRVLPAAINLGGHFTRKHRHTLFNDNGDGTLSKVSTHHQMRAFVVSTIKRSASELEPLAPQMPIGYQPMGSEAVATPQPTQKTAKPDFPNIRIVNAKSKDLMDDLPPGPDDFAKSLPADKQATWDYIQPFLAPAARKPTPPTSGYSSLFVACSRVRNLKLNERRKKAAPNGELFAMSSAAALIQVSGDYVPTPCDHCKSGRGVFEGCVITSSKGNADMSVAYAKCANCVERRNNDKCSLHHVFRPRFAKLFPNLNYDTTYRYARSGNFGYVELAASSGLQRLTALNTDVVRRERGPAKPAKSADTNAGGGGDSSGSIRGGAGGGSSGGGGRGGGGGPDSALDPASSDNEPLARGALRHGGSSSTSRRQASFQHEHDKLTPDTHDRRRSGRIAADKDGMLPLAQTNRASSSMALTRTHRESSNSALVFDGNVQPGPEALEMEDWELAPGRVQTKTHENIAFSNAYLTSNQMVPIDHNMSIRVEVVRPGQSVSFDADSQSMRMCMLASGKLRVVVGEDRFTLGPHGMFKVKSGTAFSVENRLYIDAYLYITALHNAI</sequence>
<comment type="caution">
    <text evidence="2">The sequence shown here is derived from an EMBL/GenBank/DDBJ whole genome shotgun (WGS) entry which is preliminary data.</text>
</comment>
<dbReference type="EMBL" id="JAWCUI010000044">
    <property type="protein sequence ID" value="KAL1892458.1"/>
    <property type="molecule type" value="Genomic_DNA"/>
</dbReference>
<reference evidence="2 3" key="1">
    <citation type="journal article" date="2024" name="IMA Fungus">
        <title>IMA Genome - F19 : A genome assembly and annotation guide to empower mycologists, including annotated draft genome sequences of Ceratocystis pirilliformis, Diaporthe australafricana, Fusarium ophioides, Paecilomyces lecythidis, and Sporothrix stenoceras.</title>
        <authorList>
            <person name="Aylward J."/>
            <person name="Wilson A.M."/>
            <person name="Visagie C.M."/>
            <person name="Spraker J."/>
            <person name="Barnes I."/>
            <person name="Buitendag C."/>
            <person name="Ceriani C."/>
            <person name="Del Mar Angel L."/>
            <person name="du Plessis D."/>
            <person name="Fuchs T."/>
            <person name="Gasser K."/>
            <person name="Kramer D."/>
            <person name="Li W."/>
            <person name="Munsamy K."/>
            <person name="Piso A."/>
            <person name="Price J.L."/>
            <person name="Sonnekus B."/>
            <person name="Thomas C."/>
            <person name="van der Nest A."/>
            <person name="van Dijk A."/>
            <person name="van Heerden A."/>
            <person name="van Vuuren N."/>
            <person name="Yilmaz N."/>
            <person name="Duong T.A."/>
            <person name="van der Merwe N.A."/>
            <person name="Wingfield M.J."/>
            <person name="Wingfield B.D."/>
        </authorList>
    </citation>
    <scope>NUCLEOTIDE SEQUENCE [LARGE SCALE GENOMIC DNA]</scope>
    <source>
        <strain evidence="2 3">CMW 5346</strain>
    </source>
</reference>
<feature type="compositionally biased region" description="Gly residues" evidence="1">
    <location>
        <begin position="317"/>
        <end position="347"/>
    </location>
</feature>
<evidence type="ECO:0000256" key="1">
    <source>
        <dbReference type="SAM" id="MobiDB-lite"/>
    </source>
</evidence>
<dbReference type="SUPFAM" id="SSF51182">
    <property type="entry name" value="RmlC-like cupins"/>
    <property type="match status" value="1"/>
</dbReference>
<evidence type="ECO:0000313" key="3">
    <source>
        <dbReference type="Proteomes" id="UP001583186"/>
    </source>
</evidence>
<feature type="compositionally biased region" description="Polar residues" evidence="1">
    <location>
        <begin position="412"/>
        <end position="423"/>
    </location>
</feature>
<name>A0ABR3YW24_9PEZI</name>
<evidence type="ECO:0000313" key="2">
    <source>
        <dbReference type="EMBL" id="KAL1892458.1"/>
    </source>
</evidence>
<protein>
    <recommendedName>
        <fullName evidence="4">C2H2-type domain-containing protein</fullName>
    </recommendedName>
</protein>
<evidence type="ECO:0008006" key="4">
    <source>
        <dbReference type="Google" id="ProtNLM"/>
    </source>
</evidence>
<dbReference type="Pfam" id="PF12511">
    <property type="entry name" value="DUF3716"/>
    <property type="match status" value="1"/>
</dbReference>
<dbReference type="InterPro" id="IPR022190">
    <property type="entry name" value="DUF3716"/>
</dbReference>
<dbReference type="InterPro" id="IPR011051">
    <property type="entry name" value="RmlC_Cupin_sf"/>
</dbReference>
<feature type="compositionally biased region" description="Polar residues" evidence="1">
    <location>
        <begin position="370"/>
        <end position="381"/>
    </location>
</feature>